<accession>A0A9W6XFA1</accession>
<gene>
    <name evidence="1" type="ORF">Plil01_001578600</name>
</gene>
<protein>
    <submittedName>
        <fullName evidence="1">Unnamed protein product</fullName>
    </submittedName>
</protein>
<organism evidence="1 2">
    <name type="scientific">Phytophthora lilii</name>
    <dbReference type="NCBI Taxonomy" id="2077276"/>
    <lineage>
        <taxon>Eukaryota</taxon>
        <taxon>Sar</taxon>
        <taxon>Stramenopiles</taxon>
        <taxon>Oomycota</taxon>
        <taxon>Peronosporomycetes</taxon>
        <taxon>Peronosporales</taxon>
        <taxon>Peronosporaceae</taxon>
        <taxon>Phytophthora</taxon>
    </lineage>
</organism>
<dbReference type="OrthoDB" id="121889at2759"/>
<name>A0A9W6XFA1_9STRA</name>
<comment type="caution">
    <text evidence="1">The sequence shown here is derived from an EMBL/GenBank/DDBJ whole genome shotgun (WGS) entry which is preliminary data.</text>
</comment>
<sequence length="294" mass="34145">MANRDFVKLVLKAHKKSALPQLPLEQLGLTNFIVADDTWTKELYWDNHVLPICKDLKFRVQHNALGFLYKFHWRTNVASPDQCIHDCSAIENAVHLFGSAESPSFSGTSFYDHSTCCLHSPLIGKCYFSLILRRYFLRQFDSMGNQRCLLLLTSFDAVCYAHSDSTGTSGFTTQMFRRHRRSSNIMPRLTFDYISAYLRPRLLPRTTKNGFRWRNTSKIIMFGYDNYFSGYDYNYTFDFGFDHAYGYDSGYDYDYDYDYDYNYTTTTTMPMTTPLELGCANGGLANLELEWSDA</sequence>
<reference evidence="1" key="1">
    <citation type="submission" date="2023-04" db="EMBL/GenBank/DDBJ databases">
        <title>Phytophthora lilii NBRC 32176.</title>
        <authorList>
            <person name="Ichikawa N."/>
            <person name="Sato H."/>
            <person name="Tonouchi N."/>
        </authorList>
    </citation>
    <scope>NUCLEOTIDE SEQUENCE</scope>
    <source>
        <strain evidence="1">NBRC 32176</strain>
    </source>
</reference>
<dbReference type="AlphaFoldDB" id="A0A9W6XFA1"/>
<dbReference type="EMBL" id="BSXW01001540">
    <property type="protein sequence ID" value="GMF37507.1"/>
    <property type="molecule type" value="Genomic_DNA"/>
</dbReference>
<evidence type="ECO:0000313" key="2">
    <source>
        <dbReference type="Proteomes" id="UP001165083"/>
    </source>
</evidence>
<dbReference type="Proteomes" id="UP001165083">
    <property type="component" value="Unassembled WGS sequence"/>
</dbReference>
<proteinExistence type="predicted"/>
<evidence type="ECO:0000313" key="1">
    <source>
        <dbReference type="EMBL" id="GMF37507.1"/>
    </source>
</evidence>
<keyword evidence="2" id="KW-1185">Reference proteome</keyword>